<dbReference type="EMBL" id="MU865579">
    <property type="protein sequence ID" value="KAK4221156.1"/>
    <property type="molecule type" value="Genomic_DNA"/>
</dbReference>
<reference evidence="2" key="2">
    <citation type="submission" date="2023-05" db="EMBL/GenBank/DDBJ databases">
        <authorList>
            <consortium name="Lawrence Berkeley National Laboratory"/>
            <person name="Steindorff A."/>
            <person name="Hensen N."/>
            <person name="Bonometti L."/>
            <person name="Westerberg I."/>
            <person name="Brannstrom I.O."/>
            <person name="Guillou S."/>
            <person name="Cros-Aarteil S."/>
            <person name="Calhoun S."/>
            <person name="Haridas S."/>
            <person name="Kuo A."/>
            <person name="Mondo S."/>
            <person name="Pangilinan J."/>
            <person name="Riley R."/>
            <person name="Labutti K."/>
            <person name="Andreopoulos B."/>
            <person name="Lipzen A."/>
            <person name="Chen C."/>
            <person name="Yanf M."/>
            <person name="Daum C."/>
            <person name="Ng V."/>
            <person name="Clum A."/>
            <person name="Ohm R."/>
            <person name="Martin F."/>
            <person name="Silar P."/>
            <person name="Natvig D."/>
            <person name="Lalanne C."/>
            <person name="Gautier V."/>
            <person name="Ament-Velasquez S.L."/>
            <person name="Kruys A."/>
            <person name="Hutchinson M.I."/>
            <person name="Powell A.J."/>
            <person name="Barry K."/>
            <person name="Miller A.N."/>
            <person name="Grigoriev I.V."/>
            <person name="Debuchy R."/>
            <person name="Gladieux P."/>
            <person name="Thoren M.H."/>
            <person name="Johannesson H."/>
        </authorList>
    </citation>
    <scope>NUCLEOTIDE SEQUENCE</scope>
    <source>
        <strain evidence="2">CBS 990.96</strain>
    </source>
</reference>
<accession>A0AAN6YLX8</accession>
<keyword evidence="3" id="KW-1185">Reference proteome</keyword>
<evidence type="ECO:0000313" key="3">
    <source>
        <dbReference type="Proteomes" id="UP001301958"/>
    </source>
</evidence>
<feature type="compositionally biased region" description="Low complexity" evidence="1">
    <location>
        <begin position="110"/>
        <end position="121"/>
    </location>
</feature>
<reference evidence="2" key="1">
    <citation type="journal article" date="2023" name="Mol. Phylogenet. Evol.">
        <title>Genome-scale phylogeny and comparative genomics of the fungal order Sordariales.</title>
        <authorList>
            <person name="Hensen N."/>
            <person name="Bonometti L."/>
            <person name="Westerberg I."/>
            <person name="Brannstrom I.O."/>
            <person name="Guillou S."/>
            <person name="Cros-Aarteil S."/>
            <person name="Calhoun S."/>
            <person name="Haridas S."/>
            <person name="Kuo A."/>
            <person name="Mondo S."/>
            <person name="Pangilinan J."/>
            <person name="Riley R."/>
            <person name="LaButti K."/>
            <person name="Andreopoulos B."/>
            <person name="Lipzen A."/>
            <person name="Chen C."/>
            <person name="Yan M."/>
            <person name="Daum C."/>
            <person name="Ng V."/>
            <person name="Clum A."/>
            <person name="Steindorff A."/>
            <person name="Ohm R.A."/>
            <person name="Martin F."/>
            <person name="Silar P."/>
            <person name="Natvig D.O."/>
            <person name="Lalanne C."/>
            <person name="Gautier V."/>
            <person name="Ament-Velasquez S.L."/>
            <person name="Kruys A."/>
            <person name="Hutchinson M.I."/>
            <person name="Powell A.J."/>
            <person name="Barry K."/>
            <person name="Miller A.N."/>
            <person name="Grigoriev I.V."/>
            <person name="Debuchy R."/>
            <person name="Gladieux P."/>
            <person name="Hiltunen Thoren M."/>
            <person name="Johannesson H."/>
        </authorList>
    </citation>
    <scope>NUCLEOTIDE SEQUENCE</scope>
    <source>
        <strain evidence="2">CBS 990.96</strain>
    </source>
</reference>
<feature type="compositionally biased region" description="Basic residues" evidence="1">
    <location>
        <begin position="100"/>
        <end position="109"/>
    </location>
</feature>
<feature type="compositionally biased region" description="Basic and acidic residues" evidence="1">
    <location>
        <begin position="122"/>
        <end position="139"/>
    </location>
</feature>
<gene>
    <name evidence="2" type="ORF">QBC38DRAFT_142486</name>
</gene>
<feature type="compositionally biased region" description="Basic and acidic residues" evidence="1">
    <location>
        <begin position="69"/>
        <end position="80"/>
    </location>
</feature>
<comment type="caution">
    <text evidence="2">The sequence shown here is derived from an EMBL/GenBank/DDBJ whole genome shotgun (WGS) entry which is preliminary data.</text>
</comment>
<dbReference type="AlphaFoldDB" id="A0AAN6YLX8"/>
<organism evidence="2 3">
    <name type="scientific">Podospora fimiseda</name>
    <dbReference type="NCBI Taxonomy" id="252190"/>
    <lineage>
        <taxon>Eukaryota</taxon>
        <taxon>Fungi</taxon>
        <taxon>Dikarya</taxon>
        <taxon>Ascomycota</taxon>
        <taxon>Pezizomycotina</taxon>
        <taxon>Sordariomycetes</taxon>
        <taxon>Sordariomycetidae</taxon>
        <taxon>Sordariales</taxon>
        <taxon>Podosporaceae</taxon>
        <taxon>Podospora</taxon>
    </lineage>
</organism>
<name>A0AAN6YLX8_9PEZI</name>
<feature type="region of interest" description="Disordered" evidence="1">
    <location>
        <begin position="65"/>
        <end position="146"/>
    </location>
</feature>
<protein>
    <submittedName>
        <fullName evidence="2">Uncharacterized protein</fullName>
    </submittedName>
</protein>
<proteinExistence type="predicted"/>
<dbReference type="Proteomes" id="UP001301958">
    <property type="component" value="Unassembled WGS sequence"/>
</dbReference>
<evidence type="ECO:0000313" key="2">
    <source>
        <dbReference type="EMBL" id="KAK4221156.1"/>
    </source>
</evidence>
<evidence type="ECO:0000256" key="1">
    <source>
        <dbReference type="SAM" id="MobiDB-lite"/>
    </source>
</evidence>
<sequence>MCHHQHHKPIQCNRPLPPNSPSTKCTATLYPQPTLIKCPFAELMPSTSLQSQCWELDTSPGKLLTEASEESKEKARDRCRVCRGTRSSTEEEEEEDKRVERGKRGRLKKSSNSSSGRVSEAGGKKRVEEKEEEGLKRFMDGNVGRW</sequence>